<dbReference type="Pfam" id="PF04493">
    <property type="entry name" value="Endonuclease_5"/>
    <property type="match status" value="2"/>
</dbReference>
<reference evidence="6 7" key="1">
    <citation type="journal article" date="2004" name="Nature">
        <title>Genome sequence of the ultrasmall unicellular red alga Cyanidioschyzon merolae 10D.</title>
        <authorList>
            <person name="Matsuzaki M."/>
            <person name="Misumi O."/>
            <person name="Shin-i T."/>
            <person name="Maruyama S."/>
            <person name="Takahara M."/>
            <person name="Miyagishima S."/>
            <person name="Mori T."/>
            <person name="Nishida K."/>
            <person name="Yagisawa F."/>
            <person name="Nishida K."/>
            <person name="Yoshida Y."/>
            <person name="Nishimura Y."/>
            <person name="Nakao S."/>
            <person name="Kobayashi T."/>
            <person name="Momoyama Y."/>
            <person name="Higashiyama T."/>
            <person name="Minoda A."/>
            <person name="Sano M."/>
            <person name="Nomoto H."/>
            <person name="Oishi K."/>
            <person name="Hayashi H."/>
            <person name="Ohta F."/>
            <person name="Nishizaka S."/>
            <person name="Haga S."/>
            <person name="Miura S."/>
            <person name="Morishita T."/>
            <person name="Kabeya Y."/>
            <person name="Terasawa K."/>
            <person name="Suzuki Y."/>
            <person name="Ishii Y."/>
            <person name="Asakawa S."/>
            <person name="Takano H."/>
            <person name="Ohta N."/>
            <person name="Kuroiwa H."/>
            <person name="Tanaka K."/>
            <person name="Shimizu N."/>
            <person name="Sugano S."/>
            <person name="Sato N."/>
            <person name="Nozaki H."/>
            <person name="Ogasawara N."/>
            <person name="Kohara Y."/>
            <person name="Kuroiwa T."/>
        </authorList>
    </citation>
    <scope>NUCLEOTIDE SEQUENCE [LARGE SCALE GENOMIC DNA]</scope>
    <source>
        <strain evidence="6 7">10D</strain>
    </source>
</reference>
<comment type="subcellular location">
    <subcellularLocation>
        <location evidence="1">Cytoplasm</location>
    </subcellularLocation>
</comment>
<proteinExistence type="predicted"/>
<dbReference type="Gramene" id="CMQ271CT">
    <property type="protein sequence ID" value="CMQ271CT"/>
    <property type="gene ID" value="CMQ271C"/>
</dbReference>
<evidence type="ECO:0000256" key="4">
    <source>
        <dbReference type="ARBA" id="ARBA00022759"/>
    </source>
</evidence>
<evidence type="ECO:0000256" key="3">
    <source>
        <dbReference type="ARBA" id="ARBA00022722"/>
    </source>
</evidence>
<organism evidence="6 7">
    <name type="scientific">Cyanidioschyzon merolae (strain NIES-3377 / 10D)</name>
    <name type="common">Unicellular red alga</name>
    <dbReference type="NCBI Taxonomy" id="280699"/>
    <lineage>
        <taxon>Eukaryota</taxon>
        <taxon>Rhodophyta</taxon>
        <taxon>Bangiophyceae</taxon>
        <taxon>Cyanidiales</taxon>
        <taxon>Cyanidiaceae</taxon>
        <taxon>Cyanidioschyzon</taxon>
    </lineage>
</organism>
<name>M1VKS0_CYAM1</name>
<evidence type="ECO:0000256" key="5">
    <source>
        <dbReference type="ARBA" id="ARBA00022801"/>
    </source>
</evidence>
<dbReference type="Proteomes" id="UP000007014">
    <property type="component" value="Chromosome 17"/>
</dbReference>
<keyword evidence="4 6" id="KW-0255">Endonuclease</keyword>
<dbReference type="GO" id="GO:0006281">
    <property type="term" value="P:DNA repair"/>
    <property type="evidence" value="ECO:0007669"/>
    <property type="project" value="InterPro"/>
</dbReference>
<sequence length="331" mass="36265">MADSSLNLTGWELEQIEKSYLVQRSWIQTTGSAPATTKSDLEQLRLAGVDVAWDRVPCTAALVIPGRLGAVEHQNPAQVPPYVPAFLAYREAPLVRSLVLRHRQDLDVLLVDGNGILHPRRFGLASAIGVECGVRTIGVAKTYHWFANTLQGHRAPCIPALAALVASQNSPVTGTWQGRMLYPSERDIRHVMQVEQLTVLPLCMRWRPCDAKARDALSQRLGNGNPGESSLYVDEVLGAAVRTGKRAVNPIYVSIGHGIDLSRAVALVYAAAREHRLPEPLRMADQLARGTLASSEASSQPPKLEISSSFWYLEGNPHAQRQRSPDESYSS</sequence>
<dbReference type="GO" id="GO:0016891">
    <property type="term" value="F:RNA endonuclease activity producing 5'-phosphomonoesters, hydrolytic mechanism"/>
    <property type="evidence" value="ECO:0007669"/>
    <property type="project" value="TreeGrafter"/>
</dbReference>
<dbReference type="RefSeq" id="XP_005538189.1">
    <property type="nucleotide sequence ID" value="XM_005538132.1"/>
</dbReference>
<dbReference type="KEGG" id="cme:CYME_CMQ271C"/>
<dbReference type="AlphaFoldDB" id="M1VKS0"/>
<evidence type="ECO:0000256" key="2">
    <source>
        <dbReference type="ARBA" id="ARBA00022490"/>
    </source>
</evidence>
<dbReference type="GeneID" id="16996242"/>
<dbReference type="STRING" id="280699.M1VKS0"/>
<keyword evidence="5" id="KW-0378">Hydrolase</keyword>
<reference evidence="6 7" key="2">
    <citation type="journal article" date="2007" name="BMC Biol.">
        <title>A 100%-complete sequence reveals unusually simple genomic features in the hot-spring red alga Cyanidioschyzon merolae.</title>
        <authorList>
            <person name="Nozaki H."/>
            <person name="Takano H."/>
            <person name="Misumi O."/>
            <person name="Terasawa K."/>
            <person name="Matsuzaki M."/>
            <person name="Maruyama S."/>
            <person name="Nishida K."/>
            <person name="Yagisawa F."/>
            <person name="Yoshida Y."/>
            <person name="Fujiwara T."/>
            <person name="Takio S."/>
            <person name="Tamura K."/>
            <person name="Chung S.J."/>
            <person name="Nakamura S."/>
            <person name="Kuroiwa H."/>
            <person name="Tanaka K."/>
            <person name="Sato N."/>
            <person name="Kuroiwa T."/>
        </authorList>
    </citation>
    <scope>NUCLEOTIDE SEQUENCE [LARGE SCALE GENOMIC DNA]</scope>
    <source>
        <strain evidence="6 7">10D</strain>
    </source>
</reference>
<keyword evidence="7" id="KW-1185">Reference proteome</keyword>
<evidence type="ECO:0000256" key="1">
    <source>
        <dbReference type="ARBA" id="ARBA00004496"/>
    </source>
</evidence>
<dbReference type="InterPro" id="IPR007581">
    <property type="entry name" value="Endonuclease-V"/>
</dbReference>
<dbReference type="GO" id="GO:0003727">
    <property type="term" value="F:single-stranded RNA binding"/>
    <property type="evidence" value="ECO:0007669"/>
    <property type="project" value="TreeGrafter"/>
</dbReference>
<gene>
    <name evidence="6" type="ORF">CYME_CMQ271C</name>
</gene>
<dbReference type="PANTHER" id="PTHR28511:SF1">
    <property type="entry name" value="ENDONUCLEASE V"/>
    <property type="match status" value="1"/>
</dbReference>
<dbReference type="PANTHER" id="PTHR28511">
    <property type="entry name" value="ENDONUCLEASE V"/>
    <property type="match status" value="1"/>
</dbReference>
<dbReference type="eggNOG" id="KOG4417">
    <property type="taxonomic scope" value="Eukaryota"/>
</dbReference>
<evidence type="ECO:0000313" key="7">
    <source>
        <dbReference type="Proteomes" id="UP000007014"/>
    </source>
</evidence>
<keyword evidence="2" id="KW-0963">Cytoplasm</keyword>
<evidence type="ECO:0000313" key="6">
    <source>
        <dbReference type="EMBL" id="BAM82153.1"/>
    </source>
</evidence>
<keyword evidence="3" id="KW-0540">Nuclease</keyword>
<dbReference type="Gene3D" id="3.30.2170.10">
    <property type="entry name" value="archaeoglobus fulgidus dsm 4304 superfamily"/>
    <property type="match status" value="1"/>
</dbReference>
<protein>
    <submittedName>
        <fullName evidence="6">Similar to endonuclease</fullName>
    </submittedName>
</protein>
<dbReference type="HOGENOM" id="CLU_840345_0_0_1"/>
<dbReference type="EMBL" id="AP006499">
    <property type="protein sequence ID" value="BAM82153.1"/>
    <property type="molecule type" value="Genomic_DNA"/>
</dbReference>
<dbReference type="GO" id="GO:0005737">
    <property type="term" value="C:cytoplasm"/>
    <property type="evidence" value="ECO:0007669"/>
    <property type="project" value="UniProtKB-SubCell"/>
</dbReference>
<dbReference type="OrthoDB" id="20018at2759"/>
<accession>M1VKS0</accession>
<dbReference type="OMA" id="WYELTID"/>